<reference evidence="1" key="1">
    <citation type="submission" date="2022-09" db="EMBL/GenBank/DDBJ databases">
        <authorList>
            <person name="Yuan C."/>
            <person name="Ke Z."/>
        </authorList>
    </citation>
    <scope>NUCLEOTIDE SEQUENCE</scope>
    <source>
        <strain evidence="1">LB-8</strain>
    </source>
</reference>
<keyword evidence="2" id="KW-1185">Reference proteome</keyword>
<accession>A0A9X3B847</accession>
<sequence length="114" mass="13398">MKDEEYKRLINERDVLDRTTLNVTLKEVVSRHELELASEIQRILKNNKIQKPDLHLKPYDTTTNYYKVDLTSDHIEKIIDIFFELESSHIGENGETTPTASFYASLVDKWNELT</sequence>
<dbReference type="RefSeq" id="WP_279297570.1">
    <property type="nucleotide sequence ID" value="NZ_JAOTIF010000009.1"/>
</dbReference>
<protein>
    <submittedName>
        <fullName evidence="1">Uncharacterized protein</fullName>
    </submittedName>
</protein>
<gene>
    <name evidence="1" type="ORF">OCK74_13485</name>
</gene>
<evidence type="ECO:0000313" key="1">
    <source>
        <dbReference type="EMBL" id="MCU7550130.1"/>
    </source>
</evidence>
<dbReference type="AlphaFoldDB" id="A0A9X3B847"/>
<evidence type="ECO:0000313" key="2">
    <source>
        <dbReference type="Proteomes" id="UP001155483"/>
    </source>
</evidence>
<reference evidence="1" key="2">
    <citation type="submission" date="2023-04" db="EMBL/GenBank/DDBJ databases">
        <title>Paracnuella aquatica gen. nov., sp. nov., a member of the family Chitinophagaceae isolated from a hot spring.</title>
        <authorList>
            <person name="Wang C."/>
        </authorList>
    </citation>
    <scope>NUCLEOTIDE SEQUENCE</scope>
    <source>
        <strain evidence="1">LB-8</strain>
    </source>
</reference>
<proteinExistence type="predicted"/>
<comment type="caution">
    <text evidence="1">The sequence shown here is derived from an EMBL/GenBank/DDBJ whole genome shotgun (WGS) entry which is preliminary data.</text>
</comment>
<dbReference type="EMBL" id="JAOTIF010000009">
    <property type="protein sequence ID" value="MCU7550130.1"/>
    <property type="molecule type" value="Genomic_DNA"/>
</dbReference>
<name>A0A9X3B847_9BACT</name>
<organism evidence="1 2">
    <name type="scientific">Paraflavisolibacter caeni</name>
    <dbReference type="NCBI Taxonomy" id="2982496"/>
    <lineage>
        <taxon>Bacteria</taxon>
        <taxon>Pseudomonadati</taxon>
        <taxon>Bacteroidota</taxon>
        <taxon>Chitinophagia</taxon>
        <taxon>Chitinophagales</taxon>
        <taxon>Chitinophagaceae</taxon>
        <taxon>Paraflavisolibacter</taxon>
    </lineage>
</organism>
<dbReference type="Proteomes" id="UP001155483">
    <property type="component" value="Unassembled WGS sequence"/>
</dbReference>